<dbReference type="SUPFAM" id="SSF52172">
    <property type="entry name" value="CheY-like"/>
    <property type="match status" value="1"/>
</dbReference>
<sequence length="288" mass="30673">MHPTKMVATPLTALLDNVLAGVRRDVPGEIGTAVSIAHPASRLGGGRLRVLTATGVGQVLTPITTGHLWGPSLLVAAGEEPVISADLWHDLRWPHLTPDTVCAQAPTEYHDAISRVRGVAAVPGVWDDNGVVVLSVYLESAADEHTLGVLARHERLVASAVTVADIASRSVEDAERVLDALASRAIIEQAKGALMTLLRCAADEAWAVLRRASQQFNVKLRELALALVEHIGQAPAEQPGDTERHVVASPEARHAATLVWQALSGPSRALPVTQEERSHAAQRDVEFS</sequence>
<dbReference type="InterPro" id="IPR036388">
    <property type="entry name" value="WH-like_DNA-bd_sf"/>
</dbReference>
<dbReference type="EMBL" id="JBHUKU010000014">
    <property type="protein sequence ID" value="MFD2461668.1"/>
    <property type="molecule type" value="Genomic_DNA"/>
</dbReference>
<dbReference type="Proteomes" id="UP001597419">
    <property type="component" value="Unassembled WGS sequence"/>
</dbReference>
<feature type="domain" description="ANTAR" evidence="1">
    <location>
        <begin position="167"/>
        <end position="228"/>
    </location>
</feature>
<dbReference type="Gene3D" id="1.10.10.10">
    <property type="entry name" value="Winged helix-like DNA-binding domain superfamily/Winged helix DNA-binding domain"/>
    <property type="match status" value="1"/>
</dbReference>
<evidence type="ECO:0000259" key="1">
    <source>
        <dbReference type="PROSITE" id="PS50921"/>
    </source>
</evidence>
<dbReference type="PROSITE" id="PS50921">
    <property type="entry name" value="ANTAR"/>
    <property type="match status" value="1"/>
</dbReference>
<proteinExistence type="predicted"/>
<dbReference type="RefSeq" id="WP_345390320.1">
    <property type="nucleotide sequence ID" value="NZ_BAABHG010000004.1"/>
</dbReference>
<gene>
    <name evidence="2" type="ORF">ACFSYJ_23885</name>
</gene>
<protein>
    <submittedName>
        <fullName evidence="2">ANTAR domain-containing protein</fullName>
    </submittedName>
</protein>
<dbReference type="InterPro" id="IPR005561">
    <property type="entry name" value="ANTAR"/>
</dbReference>
<organism evidence="2 3">
    <name type="scientific">Amycolatopsis samaneae</name>
    <dbReference type="NCBI Taxonomy" id="664691"/>
    <lineage>
        <taxon>Bacteria</taxon>
        <taxon>Bacillati</taxon>
        <taxon>Actinomycetota</taxon>
        <taxon>Actinomycetes</taxon>
        <taxon>Pseudonocardiales</taxon>
        <taxon>Pseudonocardiaceae</taxon>
        <taxon>Amycolatopsis</taxon>
    </lineage>
</organism>
<keyword evidence="3" id="KW-1185">Reference proteome</keyword>
<comment type="caution">
    <text evidence="2">The sequence shown here is derived from an EMBL/GenBank/DDBJ whole genome shotgun (WGS) entry which is preliminary data.</text>
</comment>
<evidence type="ECO:0000313" key="2">
    <source>
        <dbReference type="EMBL" id="MFD2461668.1"/>
    </source>
</evidence>
<dbReference type="InterPro" id="IPR011006">
    <property type="entry name" value="CheY-like_superfamily"/>
</dbReference>
<evidence type="ECO:0000313" key="3">
    <source>
        <dbReference type="Proteomes" id="UP001597419"/>
    </source>
</evidence>
<dbReference type="SMART" id="SM01012">
    <property type="entry name" value="ANTAR"/>
    <property type="match status" value="1"/>
</dbReference>
<name>A0ABW5GLE4_9PSEU</name>
<accession>A0ABW5GLE4</accession>
<dbReference type="Pfam" id="PF03861">
    <property type="entry name" value="ANTAR"/>
    <property type="match status" value="1"/>
</dbReference>
<reference evidence="3" key="1">
    <citation type="journal article" date="2019" name="Int. J. Syst. Evol. Microbiol.">
        <title>The Global Catalogue of Microorganisms (GCM) 10K type strain sequencing project: providing services to taxonomists for standard genome sequencing and annotation.</title>
        <authorList>
            <consortium name="The Broad Institute Genomics Platform"/>
            <consortium name="The Broad Institute Genome Sequencing Center for Infectious Disease"/>
            <person name="Wu L."/>
            <person name="Ma J."/>
        </authorList>
    </citation>
    <scope>NUCLEOTIDE SEQUENCE [LARGE SCALE GENOMIC DNA]</scope>
    <source>
        <strain evidence="3">CGMCC 4.7643</strain>
    </source>
</reference>